<reference evidence="2 3" key="1">
    <citation type="submission" date="2018-07" db="EMBL/GenBank/DDBJ databases">
        <title>Anaerosacharophilus polymeroproducens gen. nov. sp. nov., an anaerobic bacterium isolated from salt field.</title>
        <authorList>
            <person name="Kim W."/>
            <person name="Yang S.-H."/>
            <person name="Oh J."/>
            <person name="Lee J.-H."/>
            <person name="Kwon K.K."/>
        </authorList>
    </citation>
    <scope>NUCLEOTIDE SEQUENCE [LARGE SCALE GENOMIC DNA]</scope>
    <source>
        <strain evidence="2 3">MCWD5</strain>
    </source>
</reference>
<gene>
    <name evidence="2" type="ORF">DWV06_17000</name>
</gene>
<accession>A0A371ARL7</accession>
<dbReference type="RefSeq" id="WP_115483402.1">
    <property type="nucleotide sequence ID" value="NZ_QRCT01000050.1"/>
</dbReference>
<keyword evidence="3" id="KW-1185">Reference proteome</keyword>
<dbReference type="InterPro" id="IPR002110">
    <property type="entry name" value="Ankyrin_rpt"/>
</dbReference>
<dbReference type="AlphaFoldDB" id="A0A371ARL7"/>
<sequence length="175" mass="19737">MDLIKADYNTVIKFGNKEDLLSKIEMENKTISDIINIPDKNGVSLLEKALISRKFEIAQFLLDCGAEVNIVSIEGCNEFHYIAANINSVGAVDVAYELLDKGVDLSKKEKKFGNTALFTLCQEVLKRRSTEGIKFICKCLQSKPNVDENNKLGYNVRKILEERGTDEMKNLLEEI</sequence>
<comment type="caution">
    <text evidence="2">The sequence shown here is derived from an EMBL/GenBank/DDBJ whole genome shotgun (WGS) entry which is preliminary data.</text>
</comment>
<dbReference type="SUPFAM" id="SSF48403">
    <property type="entry name" value="Ankyrin repeat"/>
    <property type="match status" value="1"/>
</dbReference>
<protein>
    <submittedName>
        <fullName evidence="2">Ankyrin repeat domain-containing protein</fullName>
    </submittedName>
</protein>
<evidence type="ECO:0000313" key="3">
    <source>
        <dbReference type="Proteomes" id="UP000255036"/>
    </source>
</evidence>
<dbReference type="InterPro" id="IPR036770">
    <property type="entry name" value="Ankyrin_rpt-contain_sf"/>
</dbReference>
<dbReference type="SMART" id="SM00248">
    <property type="entry name" value="ANK"/>
    <property type="match status" value="3"/>
</dbReference>
<dbReference type="EMBL" id="QRCT01000050">
    <property type="protein sequence ID" value="RDU22221.1"/>
    <property type="molecule type" value="Genomic_DNA"/>
</dbReference>
<dbReference type="Gene3D" id="1.25.40.20">
    <property type="entry name" value="Ankyrin repeat-containing domain"/>
    <property type="match status" value="1"/>
</dbReference>
<name>A0A371ARL7_9FIRM</name>
<dbReference type="Proteomes" id="UP000255036">
    <property type="component" value="Unassembled WGS sequence"/>
</dbReference>
<evidence type="ECO:0000313" key="2">
    <source>
        <dbReference type="EMBL" id="RDU22221.1"/>
    </source>
</evidence>
<dbReference type="PROSITE" id="PS50088">
    <property type="entry name" value="ANK_REPEAT"/>
    <property type="match status" value="1"/>
</dbReference>
<organism evidence="2 3">
    <name type="scientific">Anaerosacchariphilus polymeriproducens</name>
    <dbReference type="NCBI Taxonomy" id="1812858"/>
    <lineage>
        <taxon>Bacteria</taxon>
        <taxon>Bacillati</taxon>
        <taxon>Bacillota</taxon>
        <taxon>Clostridia</taxon>
        <taxon>Lachnospirales</taxon>
        <taxon>Lachnospiraceae</taxon>
        <taxon>Anaerosacchariphilus</taxon>
    </lineage>
</organism>
<evidence type="ECO:0000256" key="1">
    <source>
        <dbReference type="PROSITE-ProRule" id="PRU00023"/>
    </source>
</evidence>
<dbReference type="OrthoDB" id="2930255at2"/>
<feature type="repeat" description="ANK" evidence="1">
    <location>
        <begin position="41"/>
        <end position="73"/>
    </location>
</feature>
<keyword evidence="1" id="KW-0040">ANK repeat</keyword>
<proteinExistence type="predicted"/>